<dbReference type="Proteomes" id="UP000223968">
    <property type="component" value="Unassembled WGS sequence"/>
</dbReference>
<proteinExistence type="predicted"/>
<comment type="caution">
    <text evidence="3">The sequence shown here is derived from an EMBL/GenBank/DDBJ whole genome shotgun (WGS) entry which is preliminary data.</text>
</comment>
<evidence type="ECO:0000313" key="4">
    <source>
        <dbReference type="Proteomes" id="UP000223968"/>
    </source>
</evidence>
<dbReference type="OrthoDB" id="2507450at2759"/>
<evidence type="ECO:0000313" key="3">
    <source>
        <dbReference type="EMBL" id="PGH18124.1"/>
    </source>
</evidence>
<evidence type="ECO:0000256" key="2">
    <source>
        <dbReference type="SAM" id="SignalP"/>
    </source>
</evidence>
<name>A0A2B7Y217_9EURO</name>
<dbReference type="STRING" id="1447875.A0A2B7Y217"/>
<evidence type="ECO:0000256" key="1">
    <source>
        <dbReference type="SAM" id="MobiDB-lite"/>
    </source>
</evidence>
<feature type="region of interest" description="Disordered" evidence="1">
    <location>
        <begin position="82"/>
        <end position="122"/>
    </location>
</feature>
<accession>A0A2B7Y217</accession>
<dbReference type="EMBL" id="PDNB01000006">
    <property type="protein sequence ID" value="PGH18124.1"/>
    <property type="molecule type" value="Genomic_DNA"/>
</dbReference>
<dbReference type="AlphaFoldDB" id="A0A2B7Y217"/>
<gene>
    <name evidence="3" type="ORF">AJ79_00752</name>
</gene>
<feature type="compositionally biased region" description="Acidic residues" evidence="1">
    <location>
        <begin position="102"/>
        <end position="112"/>
    </location>
</feature>
<keyword evidence="4" id="KW-1185">Reference proteome</keyword>
<feature type="signal peptide" evidence="2">
    <location>
        <begin position="1"/>
        <end position="25"/>
    </location>
</feature>
<keyword evidence="2" id="KW-0732">Signal</keyword>
<organism evidence="3 4">
    <name type="scientific">Helicocarpus griseus UAMH5409</name>
    <dbReference type="NCBI Taxonomy" id="1447875"/>
    <lineage>
        <taxon>Eukaryota</taxon>
        <taxon>Fungi</taxon>
        <taxon>Dikarya</taxon>
        <taxon>Ascomycota</taxon>
        <taxon>Pezizomycotina</taxon>
        <taxon>Eurotiomycetes</taxon>
        <taxon>Eurotiomycetidae</taxon>
        <taxon>Onygenales</taxon>
        <taxon>Ajellomycetaceae</taxon>
        <taxon>Helicocarpus</taxon>
    </lineage>
</organism>
<sequence>MLRAYLYLSLSVITVAQLAFPQTWGKLYNPLRIRQALRTRQAENLQVYTGGLSEAAPAAANEDDSVNFTVKDCEAERDSCKAAQQAAPRKSFTIGANREAAQEPEAEPEPDPTPEQPPQQEVIALDAEFDLLCDVI</sequence>
<feature type="chain" id="PRO_5012812438" evidence="2">
    <location>
        <begin position="26"/>
        <end position="136"/>
    </location>
</feature>
<reference evidence="3 4" key="1">
    <citation type="submission" date="2017-10" db="EMBL/GenBank/DDBJ databases">
        <title>Comparative genomics in systemic dimorphic fungi from Ajellomycetaceae.</title>
        <authorList>
            <person name="Munoz J.F."/>
            <person name="Mcewen J.G."/>
            <person name="Clay O.K."/>
            <person name="Cuomo C.A."/>
        </authorList>
    </citation>
    <scope>NUCLEOTIDE SEQUENCE [LARGE SCALE GENOMIC DNA]</scope>
    <source>
        <strain evidence="3 4">UAMH5409</strain>
    </source>
</reference>
<protein>
    <submittedName>
        <fullName evidence="3">Uncharacterized protein</fullName>
    </submittedName>
</protein>